<evidence type="ECO:0000313" key="4">
    <source>
        <dbReference type="Proteomes" id="UP001178507"/>
    </source>
</evidence>
<dbReference type="Proteomes" id="UP001178507">
    <property type="component" value="Unassembled WGS sequence"/>
</dbReference>
<dbReference type="SUPFAM" id="SSF56399">
    <property type="entry name" value="ADP-ribosylation"/>
    <property type="match status" value="1"/>
</dbReference>
<organism evidence="3 4">
    <name type="scientific">Effrenium voratum</name>
    <dbReference type="NCBI Taxonomy" id="2562239"/>
    <lineage>
        <taxon>Eukaryota</taxon>
        <taxon>Sar</taxon>
        <taxon>Alveolata</taxon>
        <taxon>Dinophyceae</taxon>
        <taxon>Suessiales</taxon>
        <taxon>Symbiodiniaceae</taxon>
        <taxon>Effrenium</taxon>
    </lineage>
</organism>
<dbReference type="Gene3D" id="3.90.175.10">
    <property type="entry name" value="Diphtheria Toxin, domain 1"/>
    <property type="match status" value="1"/>
</dbReference>
<keyword evidence="1" id="KW-0812">Transmembrane</keyword>
<keyword evidence="1" id="KW-1133">Transmembrane helix</keyword>
<reference evidence="3" key="1">
    <citation type="submission" date="2023-08" db="EMBL/GenBank/DDBJ databases">
        <authorList>
            <person name="Chen Y."/>
            <person name="Shah S."/>
            <person name="Dougan E. K."/>
            <person name="Thang M."/>
            <person name="Chan C."/>
        </authorList>
    </citation>
    <scope>NUCLEOTIDE SEQUENCE</scope>
</reference>
<keyword evidence="4" id="KW-1185">Reference proteome</keyword>
<feature type="chain" id="PRO_5041226048" description="PARP catalytic domain-containing protein" evidence="2">
    <location>
        <begin position="17"/>
        <end position="330"/>
    </location>
</feature>
<keyword evidence="1" id="KW-0472">Membrane</keyword>
<proteinExistence type="predicted"/>
<comment type="caution">
    <text evidence="3">The sequence shown here is derived from an EMBL/GenBank/DDBJ whole genome shotgun (WGS) entry which is preliminary data.</text>
</comment>
<protein>
    <recommendedName>
        <fullName evidence="5">PARP catalytic domain-containing protein</fullName>
    </recommendedName>
</protein>
<sequence>MTRGIFFLLALAPASATRLAQPTIQKVSGLLQQMREKVQEQSAKLGSARFWMGHVRPCLAEYMWLASMSLKFLEVRSGKWLRPRGLKGPFDDAQLRSRPVQRMAPGVQQALWGLGLATCAGLVLLFWFHGTCMAMHLLSAFWMRKAPPPAEGQWVRVFHGTTLDNAKKIQWEGFIPSKNGMLGSGVYVSRDLRKVWNYGRIHKRVKGVVATGVIMELEVFVGKLCIVDRQGHTFQRRWREEFDTAWVPANSGMVHSNREEACVKSAAWIRVVRIWPKRQLGRLLFHEAARRIMMRLWAPFGRLRCCTRRAPVQKKKKGLQKQSCAKVKVL</sequence>
<evidence type="ECO:0000256" key="2">
    <source>
        <dbReference type="SAM" id="SignalP"/>
    </source>
</evidence>
<accession>A0AA36J1E7</accession>
<keyword evidence="2" id="KW-0732">Signal</keyword>
<name>A0AA36J1E7_9DINO</name>
<feature type="signal peptide" evidence="2">
    <location>
        <begin position="1"/>
        <end position="16"/>
    </location>
</feature>
<dbReference type="EMBL" id="CAUJNA010003262">
    <property type="protein sequence ID" value="CAJ1397332.1"/>
    <property type="molecule type" value="Genomic_DNA"/>
</dbReference>
<dbReference type="GO" id="GO:0005737">
    <property type="term" value="C:cytoplasm"/>
    <property type="evidence" value="ECO:0007669"/>
    <property type="project" value="TreeGrafter"/>
</dbReference>
<feature type="transmembrane region" description="Helical" evidence="1">
    <location>
        <begin position="110"/>
        <end position="128"/>
    </location>
</feature>
<dbReference type="PANTHER" id="PTHR36542:SF2">
    <property type="entry name" value="GIG2-LIKE PROTEIN DRED-RELATED"/>
    <property type="match status" value="1"/>
</dbReference>
<dbReference type="PANTHER" id="PTHR36542">
    <property type="entry name" value="GIG2-LIKE PROTEIN DRED-RELATED"/>
    <property type="match status" value="1"/>
</dbReference>
<evidence type="ECO:0008006" key="5">
    <source>
        <dbReference type="Google" id="ProtNLM"/>
    </source>
</evidence>
<evidence type="ECO:0000313" key="3">
    <source>
        <dbReference type="EMBL" id="CAJ1397332.1"/>
    </source>
</evidence>
<dbReference type="AlphaFoldDB" id="A0AA36J1E7"/>
<gene>
    <name evidence="3" type="ORF">EVOR1521_LOCUS21373</name>
</gene>
<evidence type="ECO:0000256" key="1">
    <source>
        <dbReference type="SAM" id="Phobius"/>
    </source>
</evidence>